<feature type="compositionally biased region" description="Polar residues" evidence="1">
    <location>
        <begin position="62"/>
        <end position="82"/>
    </location>
</feature>
<proteinExistence type="predicted"/>
<evidence type="ECO:0000313" key="3">
    <source>
        <dbReference type="Proteomes" id="UP000663882"/>
    </source>
</evidence>
<evidence type="ECO:0000313" key="2">
    <source>
        <dbReference type="EMBL" id="CAF0939019.1"/>
    </source>
</evidence>
<evidence type="ECO:0000256" key="1">
    <source>
        <dbReference type="SAM" id="MobiDB-lite"/>
    </source>
</evidence>
<accession>A0A814C6K3</accession>
<dbReference type="Proteomes" id="UP000663882">
    <property type="component" value="Unassembled WGS sequence"/>
</dbReference>
<name>A0A814C6K3_9BILA</name>
<feature type="compositionally biased region" description="Polar residues" evidence="1">
    <location>
        <begin position="44"/>
        <end position="53"/>
    </location>
</feature>
<dbReference type="AlphaFoldDB" id="A0A814C6K3"/>
<sequence>MDERSHKWLRNMKDVNTALDWIMQTMKNAKMSESTPPLIDDTSRANPMSQRQQLDIERVRSNPYSNTADTKTRQVPPQQGRSTAPDFLIEIANRSFDDDSV</sequence>
<gene>
    <name evidence="2" type="ORF">RFH988_LOCUS10969</name>
</gene>
<dbReference type="EMBL" id="CAJNOO010000422">
    <property type="protein sequence ID" value="CAF0939019.1"/>
    <property type="molecule type" value="Genomic_DNA"/>
</dbReference>
<reference evidence="2" key="1">
    <citation type="submission" date="2021-02" db="EMBL/GenBank/DDBJ databases">
        <authorList>
            <person name="Nowell W R."/>
        </authorList>
    </citation>
    <scope>NUCLEOTIDE SEQUENCE</scope>
</reference>
<comment type="caution">
    <text evidence="2">The sequence shown here is derived from an EMBL/GenBank/DDBJ whole genome shotgun (WGS) entry which is preliminary data.</text>
</comment>
<protein>
    <submittedName>
        <fullName evidence="2">Uncharacterized protein</fullName>
    </submittedName>
</protein>
<organism evidence="2 3">
    <name type="scientific">Rotaria sordida</name>
    <dbReference type="NCBI Taxonomy" id="392033"/>
    <lineage>
        <taxon>Eukaryota</taxon>
        <taxon>Metazoa</taxon>
        <taxon>Spiralia</taxon>
        <taxon>Gnathifera</taxon>
        <taxon>Rotifera</taxon>
        <taxon>Eurotatoria</taxon>
        <taxon>Bdelloidea</taxon>
        <taxon>Philodinida</taxon>
        <taxon>Philodinidae</taxon>
        <taxon>Rotaria</taxon>
    </lineage>
</organism>
<feature type="region of interest" description="Disordered" evidence="1">
    <location>
        <begin position="30"/>
        <end position="87"/>
    </location>
</feature>